<keyword evidence="3" id="KW-1185">Reference proteome</keyword>
<accession>A0ABW5YGB0</accession>
<dbReference type="RefSeq" id="WP_377188892.1">
    <property type="nucleotide sequence ID" value="NZ_JBHUPD010000004.1"/>
</dbReference>
<dbReference type="InterPro" id="IPR045398">
    <property type="entry name" value="DUF6515"/>
</dbReference>
<gene>
    <name evidence="2" type="ORF">ACFS5N_17905</name>
</gene>
<feature type="signal peptide" evidence="1">
    <location>
        <begin position="1"/>
        <end position="27"/>
    </location>
</feature>
<evidence type="ECO:0000313" key="3">
    <source>
        <dbReference type="Proteomes" id="UP001597557"/>
    </source>
</evidence>
<protein>
    <submittedName>
        <fullName evidence="2">DUF6515 family protein</fullName>
    </submittedName>
</protein>
<evidence type="ECO:0000256" key="1">
    <source>
        <dbReference type="SAM" id="SignalP"/>
    </source>
</evidence>
<reference evidence="3" key="1">
    <citation type="journal article" date="2019" name="Int. J. Syst. Evol. Microbiol.">
        <title>The Global Catalogue of Microorganisms (GCM) 10K type strain sequencing project: providing services to taxonomists for standard genome sequencing and annotation.</title>
        <authorList>
            <consortium name="The Broad Institute Genomics Platform"/>
            <consortium name="The Broad Institute Genome Sequencing Center for Infectious Disease"/>
            <person name="Wu L."/>
            <person name="Ma J."/>
        </authorList>
    </citation>
    <scope>NUCLEOTIDE SEQUENCE [LARGE SCALE GENOMIC DNA]</scope>
    <source>
        <strain evidence="3">KCTC 22437</strain>
    </source>
</reference>
<dbReference type="Proteomes" id="UP001597557">
    <property type="component" value="Unassembled WGS sequence"/>
</dbReference>
<organism evidence="2 3">
    <name type="scientific">Mucilaginibacter ximonensis</name>
    <dbReference type="NCBI Taxonomy" id="538021"/>
    <lineage>
        <taxon>Bacteria</taxon>
        <taxon>Pseudomonadati</taxon>
        <taxon>Bacteroidota</taxon>
        <taxon>Sphingobacteriia</taxon>
        <taxon>Sphingobacteriales</taxon>
        <taxon>Sphingobacteriaceae</taxon>
        <taxon>Mucilaginibacter</taxon>
    </lineage>
</organism>
<comment type="caution">
    <text evidence="2">The sequence shown here is derived from an EMBL/GenBank/DDBJ whole genome shotgun (WGS) entry which is preliminary data.</text>
</comment>
<evidence type="ECO:0000313" key="2">
    <source>
        <dbReference type="EMBL" id="MFD2874362.1"/>
    </source>
</evidence>
<name>A0ABW5YGB0_9SPHI</name>
<dbReference type="Pfam" id="PF20125">
    <property type="entry name" value="DUF6515"/>
    <property type="match status" value="1"/>
</dbReference>
<feature type="chain" id="PRO_5046401597" evidence="1">
    <location>
        <begin position="28"/>
        <end position="255"/>
    </location>
</feature>
<sequence>MKRFNKYASALMLGGTLSAMVVLNADAQRGGAHSGGGGGGGATFSRGGGSVGGGGFRTGVSFGGYRNNVSLGLGLGYRGGYGYGFYPSLGFYYNALPFGYYPFYMGSALFYYYDGVFYRPYDDGYVVTAPPVGASVPSLPRNAKAIMIDNQQFFEAGGVYYKIIINDKGDKVYVVAGKDGVLNTDKSDGQTGDDNGAVNQVPRVGDIVEQLPENARRVTLNGKKYYVTAEDIYLEETTDVNGNVVYRIASVPDSQ</sequence>
<proteinExistence type="predicted"/>
<dbReference type="EMBL" id="JBHUPD010000004">
    <property type="protein sequence ID" value="MFD2874362.1"/>
    <property type="molecule type" value="Genomic_DNA"/>
</dbReference>
<keyword evidence="1" id="KW-0732">Signal</keyword>